<sequence length="150" mass="16970">MVGKGELDEKDMVILAALSRNARVSYTELAKQLGISDVAVIKRIRRLEQLGVIKRYTIVVDPKALGYNVVSYTGIDVEPEHLLTVANELRKKEYVKMLAITSGDHDIMALIWARDSEELRRIHEEISRMPGVKRICPAIVLETLKDGDWV</sequence>
<organism evidence="6 7">
    <name type="scientific">Pyrolobus fumarii (strain DSM 11204 / 1A)</name>
    <dbReference type="NCBI Taxonomy" id="694429"/>
    <lineage>
        <taxon>Archaea</taxon>
        <taxon>Thermoproteota</taxon>
        <taxon>Thermoprotei</taxon>
        <taxon>Desulfurococcales</taxon>
        <taxon>Pyrodictiaceae</taxon>
        <taxon>Pyrolobus</taxon>
    </lineage>
</organism>
<evidence type="ECO:0000259" key="5">
    <source>
        <dbReference type="PROSITE" id="PS50956"/>
    </source>
</evidence>
<proteinExistence type="predicted"/>
<evidence type="ECO:0000256" key="4">
    <source>
        <dbReference type="ARBA" id="ARBA00029440"/>
    </source>
</evidence>
<gene>
    <name evidence="6" type="ordered locus">Pyrfu_0238</name>
</gene>
<dbReference type="InterPro" id="IPR019885">
    <property type="entry name" value="Tscrpt_reg_HTH_AsnC-type_CS"/>
</dbReference>
<dbReference type="eggNOG" id="arCOG01580">
    <property type="taxonomic scope" value="Archaea"/>
</dbReference>
<dbReference type="Gene3D" id="1.10.10.10">
    <property type="entry name" value="Winged helix-like DNA-binding domain superfamily/Winged helix DNA-binding domain"/>
    <property type="match status" value="1"/>
</dbReference>
<feature type="domain" description="HTH asnC-type" evidence="5">
    <location>
        <begin position="7"/>
        <end position="68"/>
    </location>
</feature>
<evidence type="ECO:0000256" key="2">
    <source>
        <dbReference type="ARBA" id="ARBA00023125"/>
    </source>
</evidence>
<accession>G0EEZ6</accession>
<dbReference type="STRING" id="694429.Pyrfu_0238"/>
<evidence type="ECO:0000313" key="7">
    <source>
        <dbReference type="Proteomes" id="UP000001037"/>
    </source>
</evidence>
<dbReference type="HOGENOM" id="CLU_091233_5_4_2"/>
<dbReference type="InterPro" id="IPR000485">
    <property type="entry name" value="AsnC-type_HTH_dom"/>
</dbReference>
<evidence type="ECO:0000256" key="3">
    <source>
        <dbReference type="ARBA" id="ARBA00023163"/>
    </source>
</evidence>
<dbReference type="Pfam" id="PF01037">
    <property type="entry name" value="AsnC_trans_reg"/>
    <property type="match status" value="1"/>
</dbReference>
<dbReference type="CDD" id="cd00090">
    <property type="entry name" value="HTH_ARSR"/>
    <property type="match status" value="1"/>
</dbReference>
<dbReference type="Proteomes" id="UP000001037">
    <property type="component" value="Chromosome"/>
</dbReference>
<evidence type="ECO:0000256" key="1">
    <source>
        <dbReference type="ARBA" id="ARBA00023015"/>
    </source>
</evidence>
<dbReference type="AlphaFoldDB" id="G0EEZ6"/>
<dbReference type="InterPro" id="IPR036388">
    <property type="entry name" value="WH-like_DNA-bd_sf"/>
</dbReference>
<dbReference type="KEGG" id="pfm:Pyrfu_0238"/>
<protein>
    <submittedName>
        <fullName evidence="6">Transcriptional regulator, AsnC family</fullName>
    </submittedName>
</protein>
<keyword evidence="2" id="KW-0238">DNA-binding</keyword>
<dbReference type="PROSITE" id="PS00519">
    <property type="entry name" value="HTH_ASNC_1"/>
    <property type="match status" value="1"/>
</dbReference>
<dbReference type="PROSITE" id="PS50956">
    <property type="entry name" value="HTH_ASNC_2"/>
    <property type="match status" value="1"/>
</dbReference>
<name>G0EEZ6_PYRF1</name>
<dbReference type="PANTHER" id="PTHR30154">
    <property type="entry name" value="LEUCINE-RESPONSIVE REGULATORY PROTEIN"/>
    <property type="match status" value="1"/>
</dbReference>
<evidence type="ECO:0000313" key="6">
    <source>
        <dbReference type="EMBL" id="AEM38110.1"/>
    </source>
</evidence>
<dbReference type="GO" id="GO:0043565">
    <property type="term" value="F:sequence-specific DNA binding"/>
    <property type="evidence" value="ECO:0007669"/>
    <property type="project" value="InterPro"/>
</dbReference>
<dbReference type="GO" id="GO:0005829">
    <property type="term" value="C:cytosol"/>
    <property type="evidence" value="ECO:0007669"/>
    <property type="project" value="TreeGrafter"/>
</dbReference>
<dbReference type="GO" id="GO:0043200">
    <property type="term" value="P:response to amino acid"/>
    <property type="evidence" value="ECO:0007669"/>
    <property type="project" value="TreeGrafter"/>
</dbReference>
<dbReference type="InterPro" id="IPR011008">
    <property type="entry name" value="Dimeric_a/b-barrel"/>
</dbReference>
<dbReference type="SMART" id="SM00344">
    <property type="entry name" value="HTH_ASNC"/>
    <property type="match status" value="1"/>
</dbReference>
<dbReference type="InterPro" id="IPR019888">
    <property type="entry name" value="Tscrpt_reg_AsnC-like"/>
</dbReference>
<reference evidence="6 7" key="1">
    <citation type="journal article" date="2011" name="Stand. Genomic Sci.">
        <title>Complete genome sequence of the hyperthermophilic chemolithoautotroph Pyrolobus fumarii type strain (1A).</title>
        <authorList>
            <person name="Anderson I."/>
            <person name="Goker M."/>
            <person name="Nolan M."/>
            <person name="Lucas S."/>
            <person name="Hammon N."/>
            <person name="Deshpande S."/>
            <person name="Cheng J.F."/>
            <person name="Tapia R."/>
            <person name="Han C."/>
            <person name="Goodwin L."/>
            <person name="Pitluck S."/>
            <person name="Huntemann M."/>
            <person name="Liolios K."/>
            <person name="Ivanova N."/>
            <person name="Pagani I."/>
            <person name="Mavromatis K."/>
            <person name="Ovchinikova G."/>
            <person name="Pati A."/>
            <person name="Chen A."/>
            <person name="Palaniappan K."/>
            <person name="Land M."/>
            <person name="Hauser L."/>
            <person name="Brambilla E.M."/>
            <person name="Huber H."/>
            <person name="Yasawong M."/>
            <person name="Rohde M."/>
            <person name="Spring S."/>
            <person name="Abt B."/>
            <person name="Sikorski J."/>
            <person name="Wirth R."/>
            <person name="Detter J.C."/>
            <person name="Woyke T."/>
            <person name="Bristow J."/>
            <person name="Eisen J.A."/>
            <person name="Markowitz V."/>
            <person name="Hugenholtz P."/>
            <person name="Kyrpides N.C."/>
            <person name="Klenk H.P."/>
            <person name="Lapidus A."/>
        </authorList>
    </citation>
    <scope>NUCLEOTIDE SEQUENCE [LARGE SCALE GENOMIC DNA]</scope>
    <source>
        <strain evidence="7">DSM 11204 / 1A</strain>
    </source>
</reference>
<keyword evidence="7" id="KW-1185">Reference proteome</keyword>
<dbReference type="Gene3D" id="3.30.70.920">
    <property type="match status" value="1"/>
</dbReference>
<dbReference type="PANTHER" id="PTHR30154:SF34">
    <property type="entry name" value="TRANSCRIPTIONAL REGULATOR AZLB"/>
    <property type="match status" value="1"/>
</dbReference>
<dbReference type="PRINTS" id="PR00033">
    <property type="entry name" value="HTHASNC"/>
</dbReference>
<dbReference type="InterPro" id="IPR036390">
    <property type="entry name" value="WH_DNA-bd_sf"/>
</dbReference>
<dbReference type="InterPro" id="IPR011991">
    <property type="entry name" value="ArsR-like_HTH"/>
</dbReference>
<keyword evidence="1" id="KW-0805">Transcription regulation</keyword>
<dbReference type="SUPFAM" id="SSF46785">
    <property type="entry name" value="Winged helix' DNA-binding domain"/>
    <property type="match status" value="1"/>
</dbReference>
<dbReference type="EMBL" id="CP002838">
    <property type="protein sequence ID" value="AEM38110.1"/>
    <property type="molecule type" value="Genomic_DNA"/>
</dbReference>
<dbReference type="SUPFAM" id="SSF54909">
    <property type="entry name" value="Dimeric alpha+beta barrel"/>
    <property type="match status" value="1"/>
</dbReference>
<keyword evidence="3" id="KW-0804">Transcription</keyword>
<dbReference type="Pfam" id="PF13404">
    <property type="entry name" value="HTH_AsnC-type"/>
    <property type="match status" value="1"/>
</dbReference>
<dbReference type="GeneID" id="11139878"/>
<dbReference type="InterPro" id="IPR019887">
    <property type="entry name" value="Tscrpt_reg_AsnC/Lrp_C"/>
</dbReference>
<dbReference type="InParanoid" id="G0EEZ6"/>
<dbReference type="RefSeq" id="WP_014025787.1">
    <property type="nucleotide sequence ID" value="NC_015931.1"/>
</dbReference>
<comment type="pathway">
    <text evidence="4">Amino-acid biosynthesis.</text>
</comment>